<dbReference type="AlphaFoldDB" id="A0A9P5BQY3"/>
<organism evidence="1 2">
    <name type="scientific">Colletotrichum siamense</name>
    <name type="common">Anthracnose fungus</name>
    <dbReference type="NCBI Taxonomy" id="690259"/>
    <lineage>
        <taxon>Eukaryota</taxon>
        <taxon>Fungi</taxon>
        <taxon>Dikarya</taxon>
        <taxon>Ascomycota</taxon>
        <taxon>Pezizomycotina</taxon>
        <taxon>Sordariomycetes</taxon>
        <taxon>Hypocreomycetidae</taxon>
        <taxon>Glomerellales</taxon>
        <taxon>Glomerellaceae</taxon>
        <taxon>Colletotrichum</taxon>
        <taxon>Colletotrichum gloeosporioides species complex</taxon>
    </lineage>
</organism>
<accession>A0A9P5BQY3</accession>
<reference evidence="1" key="1">
    <citation type="submission" date="2019-06" db="EMBL/GenBank/DDBJ databases">
        <authorList>
            <person name="Gan P."/>
            <person name="Shirasu K."/>
        </authorList>
    </citation>
    <scope>NUCLEOTIDE SEQUENCE [LARGE SCALE GENOMIC DNA]</scope>
    <source>
        <strain evidence="1">CAD2</strain>
    </source>
</reference>
<dbReference type="EMBL" id="QPMT01000050">
    <property type="protein sequence ID" value="KAF4849382.1"/>
    <property type="molecule type" value="Genomic_DNA"/>
</dbReference>
<dbReference type="OrthoDB" id="4851359at2759"/>
<dbReference type="Proteomes" id="UP000711996">
    <property type="component" value="Unassembled WGS sequence"/>
</dbReference>
<sequence>MARNLEGPACAEQQKGWDDGVYAIRFAECLATGQAVPDAIDGTLKRICLMNAILVTWAVLRRMAASEDDAIQKSALTSLIDSVHMVHRTSLKSALTAATAAATLLETIRQWTTVKNKLDDPLDTLADMGLAGDLTALPAPDQS</sequence>
<gene>
    <name evidence="1" type="ORF">CGCSCA2_v011905</name>
</gene>
<comment type="caution">
    <text evidence="1">The sequence shown here is derived from an EMBL/GenBank/DDBJ whole genome shotgun (WGS) entry which is preliminary data.</text>
</comment>
<evidence type="ECO:0000313" key="1">
    <source>
        <dbReference type="EMBL" id="KAF4849382.1"/>
    </source>
</evidence>
<evidence type="ECO:0000313" key="2">
    <source>
        <dbReference type="Proteomes" id="UP000711996"/>
    </source>
</evidence>
<protein>
    <submittedName>
        <fullName evidence="1">Uncharacterized protein</fullName>
    </submittedName>
</protein>
<proteinExistence type="predicted"/>
<keyword evidence="2" id="KW-1185">Reference proteome</keyword>
<name>A0A9P5BQY3_COLSI</name>